<dbReference type="AlphaFoldDB" id="A0A4R7FKL9"/>
<evidence type="ECO:0000313" key="3">
    <source>
        <dbReference type="Proteomes" id="UP000295344"/>
    </source>
</evidence>
<proteinExistence type="predicted"/>
<dbReference type="EMBL" id="SOAM01000002">
    <property type="protein sequence ID" value="TDS76889.1"/>
    <property type="molecule type" value="Genomic_DNA"/>
</dbReference>
<dbReference type="RefSeq" id="WP_133766037.1">
    <property type="nucleotide sequence ID" value="NZ_BAAARP010000002.1"/>
</dbReference>
<organism evidence="2 3">
    <name type="scientific">Amnibacterium kyonggiense</name>
    <dbReference type="NCBI Taxonomy" id="595671"/>
    <lineage>
        <taxon>Bacteria</taxon>
        <taxon>Bacillati</taxon>
        <taxon>Actinomycetota</taxon>
        <taxon>Actinomycetes</taxon>
        <taxon>Micrococcales</taxon>
        <taxon>Microbacteriaceae</taxon>
        <taxon>Amnibacterium</taxon>
    </lineage>
</organism>
<name>A0A4R7FKL9_9MICO</name>
<accession>A0A4R7FKL9</accession>
<dbReference type="Gene3D" id="3.30.1340.30">
    <property type="match status" value="2"/>
</dbReference>
<protein>
    <submittedName>
        <fullName evidence="2">BON domain-containing protein</fullName>
    </submittedName>
</protein>
<dbReference type="Pfam" id="PF04972">
    <property type="entry name" value="BON"/>
    <property type="match status" value="2"/>
</dbReference>
<evidence type="ECO:0000259" key="1">
    <source>
        <dbReference type="PROSITE" id="PS50914"/>
    </source>
</evidence>
<keyword evidence="3" id="KW-1185">Reference proteome</keyword>
<gene>
    <name evidence="2" type="ORF">CLV52_1828</name>
</gene>
<dbReference type="InterPro" id="IPR007055">
    <property type="entry name" value="BON_dom"/>
</dbReference>
<dbReference type="PROSITE" id="PS50914">
    <property type="entry name" value="BON"/>
    <property type="match status" value="2"/>
</dbReference>
<comment type="caution">
    <text evidence="2">The sequence shown here is derived from an EMBL/GenBank/DDBJ whole genome shotgun (WGS) entry which is preliminary data.</text>
</comment>
<dbReference type="Proteomes" id="UP000295344">
    <property type="component" value="Unassembled WGS sequence"/>
</dbReference>
<sequence length="159" mass="16673">MDQRVMDLQDARTVRSARVALSRVRGADGVQVEVDGGVARLHGAVPSGLARSGAITAVRGVPGVRAVDDGLRLEADGTEPDDQRIATDAETVLRALGPEFDGVRVDVDAGVVVLDGLLDGHALRIVAVAAVRRVPGVRDVLSGIVLRTHPAAGRLRRVR</sequence>
<reference evidence="2 3" key="1">
    <citation type="submission" date="2019-03" db="EMBL/GenBank/DDBJ databases">
        <title>Genomic Encyclopedia of Archaeal and Bacterial Type Strains, Phase II (KMG-II): from individual species to whole genera.</title>
        <authorList>
            <person name="Goeker M."/>
        </authorList>
    </citation>
    <scope>NUCLEOTIDE SEQUENCE [LARGE SCALE GENOMIC DNA]</scope>
    <source>
        <strain evidence="2 3">DSM 24782</strain>
    </source>
</reference>
<feature type="domain" description="BON" evidence="1">
    <location>
        <begin position="6"/>
        <end position="75"/>
    </location>
</feature>
<feature type="domain" description="BON" evidence="1">
    <location>
        <begin position="81"/>
        <end position="148"/>
    </location>
</feature>
<evidence type="ECO:0000313" key="2">
    <source>
        <dbReference type="EMBL" id="TDS76889.1"/>
    </source>
</evidence>